<reference evidence="14" key="1">
    <citation type="submission" date="2024-04" db="EMBL/GenBank/DDBJ databases">
        <title>Salinicola lusitanus LLJ914,a marine bacterium isolated from the Okinawa Trough.</title>
        <authorList>
            <person name="Li J."/>
        </authorList>
    </citation>
    <scope>NUCLEOTIDE SEQUENCE [LARGE SCALE GENOMIC DNA]</scope>
</reference>
<evidence type="ECO:0000256" key="11">
    <source>
        <dbReference type="PROSITE-ProRule" id="PRU00042"/>
    </source>
</evidence>
<evidence type="ECO:0000256" key="6">
    <source>
        <dbReference type="ARBA" id="ARBA00022833"/>
    </source>
</evidence>
<sequence>MRVHSGEKPYDCRVCGKRFSERSNQARHMLIHSDEKPHKCSVCDKTFIQKNHLTTHQRLKHHMCPVCEERFTDDESLEEHLRTHVEDGTVDKSVLKPYSWSAQRPYSCSDCGKGFKFCDQRFTDDEKLKEHLRTHRTEPYIRTYS</sequence>
<keyword evidence="6" id="KW-0862">Zinc</keyword>
<feature type="domain" description="C2H2-type" evidence="12">
    <location>
        <begin position="106"/>
        <end position="140"/>
    </location>
</feature>
<dbReference type="Proteomes" id="UP001460270">
    <property type="component" value="Unassembled WGS sequence"/>
</dbReference>
<feature type="domain" description="C2H2-type" evidence="12">
    <location>
        <begin position="10"/>
        <end position="37"/>
    </location>
</feature>
<keyword evidence="7" id="KW-0805">Transcription regulation</keyword>
<protein>
    <recommendedName>
        <fullName evidence="12">C2H2-type domain-containing protein</fullName>
    </recommendedName>
</protein>
<dbReference type="InterPro" id="IPR013087">
    <property type="entry name" value="Znf_C2H2_type"/>
</dbReference>
<evidence type="ECO:0000256" key="2">
    <source>
        <dbReference type="ARBA" id="ARBA00006991"/>
    </source>
</evidence>
<dbReference type="PANTHER" id="PTHR16515">
    <property type="entry name" value="PR DOMAIN ZINC FINGER PROTEIN"/>
    <property type="match status" value="1"/>
</dbReference>
<dbReference type="InterPro" id="IPR050331">
    <property type="entry name" value="Zinc_finger"/>
</dbReference>
<evidence type="ECO:0000259" key="12">
    <source>
        <dbReference type="PROSITE" id="PS50157"/>
    </source>
</evidence>
<dbReference type="GO" id="GO:0005634">
    <property type="term" value="C:nucleus"/>
    <property type="evidence" value="ECO:0007669"/>
    <property type="project" value="UniProtKB-SubCell"/>
</dbReference>
<dbReference type="Pfam" id="PF00096">
    <property type="entry name" value="zf-C2H2"/>
    <property type="match status" value="3"/>
</dbReference>
<evidence type="ECO:0000256" key="4">
    <source>
        <dbReference type="ARBA" id="ARBA00022737"/>
    </source>
</evidence>
<evidence type="ECO:0000256" key="8">
    <source>
        <dbReference type="ARBA" id="ARBA00023125"/>
    </source>
</evidence>
<evidence type="ECO:0000313" key="13">
    <source>
        <dbReference type="EMBL" id="KAK7930354.1"/>
    </source>
</evidence>
<comment type="subcellular location">
    <subcellularLocation>
        <location evidence="1">Nucleus</location>
    </subcellularLocation>
</comment>
<dbReference type="InterPro" id="IPR036236">
    <property type="entry name" value="Znf_C2H2_sf"/>
</dbReference>
<dbReference type="SUPFAM" id="SSF57667">
    <property type="entry name" value="beta-beta-alpha zinc fingers"/>
    <property type="match status" value="2"/>
</dbReference>
<proteinExistence type="inferred from homology"/>
<name>A0AAW0PWA6_9GOBI</name>
<dbReference type="PROSITE" id="PS50157">
    <property type="entry name" value="ZINC_FINGER_C2H2_2"/>
    <property type="match status" value="4"/>
</dbReference>
<evidence type="ECO:0000313" key="14">
    <source>
        <dbReference type="Proteomes" id="UP001460270"/>
    </source>
</evidence>
<comment type="similarity">
    <text evidence="2">Belongs to the krueppel C2H2-type zinc-finger protein family.</text>
</comment>
<dbReference type="AlphaFoldDB" id="A0AAW0PWA6"/>
<evidence type="ECO:0000256" key="10">
    <source>
        <dbReference type="ARBA" id="ARBA00023242"/>
    </source>
</evidence>
<keyword evidence="5 11" id="KW-0863">Zinc-finger</keyword>
<dbReference type="Gene3D" id="3.30.160.60">
    <property type="entry name" value="Classic Zinc Finger"/>
    <property type="match status" value="4"/>
</dbReference>
<evidence type="ECO:0000256" key="1">
    <source>
        <dbReference type="ARBA" id="ARBA00004123"/>
    </source>
</evidence>
<keyword evidence="4" id="KW-0677">Repeat</keyword>
<feature type="domain" description="C2H2-type" evidence="12">
    <location>
        <begin position="62"/>
        <end position="89"/>
    </location>
</feature>
<dbReference type="PANTHER" id="PTHR16515:SF49">
    <property type="entry name" value="GASTRULA ZINC FINGER PROTEIN XLCGF49.1-LIKE-RELATED"/>
    <property type="match status" value="1"/>
</dbReference>
<feature type="domain" description="C2H2-type" evidence="12">
    <location>
        <begin position="38"/>
        <end position="61"/>
    </location>
</feature>
<dbReference type="GO" id="GO:0010468">
    <property type="term" value="P:regulation of gene expression"/>
    <property type="evidence" value="ECO:0007669"/>
    <property type="project" value="TreeGrafter"/>
</dbReference>
<dbReference type="GO" id="GO:0008270">
    <property type="term" value="F:zinc ion binding"/>
    <property type="evidence" value="ECO:0007669"/>
    <property type="project" value="UniProtKB-KW"/>
</dbReference>
<keyword evidence="3" id="KW-0479">Metal-binding</keyword>
<keyword evidence="9" id="KW-0804">Transcription</keyword>
<keyword evidence="10" id="KW-0539">Nucleus</keyword>
<keyword evidence="14" id="KW-1185">Reference proteome</keyword>
<dbReference type="EMBL" id="JBBPFD010000004">
    <property type="protein sequence ID" value="KAK7930354.1"/>
    <property type="molecule type" value="Genomic_DNA"/>
</dbReference>
<keyword evidence="8" id="KW-0238">DNA-binding</keyword>
<evidence type="ECO:0000256" key="9">
    <source>
        <dbReference type="ARBA" id="ARBA00023163"/>
    </source>
</evidence>
<dbReference type="PROSITE" id="PS00028">
    <property type="entry name" value="ZINC_FINGER_C2H2_1"/>
    <property type="match status" value="2"/>
</dbReference>
<dbReference type="GO" id="GO:0003677">
    <property type="term" value="F:DNA binding"/>
    <property type="evidence" value="ECO:0007669"/>
    <property type="project" value="UniProtKB-KW"/>
</dbReference>
<dbReference type="FunFam" id="3.30.160.60:FF:000624">
    <property type="entry name" value="zinc finger protein 697"/>
    <property type="match status" value="1"/>
</dbReference>
<evidence type="ECO:0000256" key="5">
    <source>
        <dbReference type="ARBA" id="ARBA00022771"/>
    </source>
</evidence>
<accession>A0AAW0PWA6</accession>
<dbReference type="SMART" id="SM00355">
    <property type="entry name" value="ZnF_C2H2"/>
    <property type="match status" value="4"/>
</dbReference>
<organism evidence="13 14">
    <name type="scientific">Mugilogobius chulae</name>
    <name type="common">yellowstripe goby</name>
    <dbReference type="NCBI Taxonomy" id="88201"/>
    <lineage>
        <taxon>Eukaryota</taxon>
        <taxon>Metazoa</taxon>
        <taxon>Chordata</taxon>
        <taxon>Craniata</taxon>
        <taxon>Vertebrata</taxon>
        <taxon>Euteleostomi</taxon>
        <taxon>Actinopterygii</taxon>
        <taxon>Neopterygii</taxon>
        <taxon>Teleostei</taxon>
        <taxon>Neoteleostei</taxon>
        <taxon>Acanthomorphata</taxon>
        <taxon>Gobiaria</taxon>
        <taxon>Gobiiformes</taxon>
        <taxon>Gobioidei</taxon>
        <taxon>Gobiidae</taxon>
        <taxon>Gobionellinae</taxon>
        <taxon>Mugilogobius</taxon>
    </lineage>
</organism>
<evidence type="ECO:0000256" key="7">
    <source>
        <dbReference type="ARBA" id="ARBA00023015"/>
    </source>
</evidence>
<comment type="caution">
    <text evidence="13">The sequence shown here is derived from an EMBL/GenBank/DDBJ whole genome shotgun (WGS) entry which is preliminary data.</text>
</comment>
<gene>
    <name evidence="13" type="ORF">WMY93_006749</name>
</gene>
<evidence type="ECO:0000256" key="3">
    <source>
        <dbReference type="ARBA" id="ARBA00022723"/>
    </source>
</evidence>
<dbReference type="FunFam" id="3.30.160.60:FF:001480">
    <property type="entry name" value="Si:cabz01071911.3"/>
    <property type="match status" value="1"/>
</dbReference>